<dbReference type="EMBL" id="FUYE01000025">
    <property type="protein sequence ID" value="SKB07998.1"/>
    <property type="molecule type" value="Genomic_DNA"/>
</dbReference>
<keyword evidence="3" id="KW-0238">DNA-binding</keyword>
<dbReference type="OrthoDB" id="188561at2"/>
<keyword evidence="6" id="KW-1185">Reference proteome</keyword>
<evidence type="ECO:0000256" key="3">
    <source>
        <dbReference type="ARBA" id="ARBA00023125"/>
    </source>
</evidence>
<dbReference type="CDD" id="cd17249">
    <property type="entry name" value="RMtype1_S_EcoR124I-TRD2-CR2_like"/>
    <property type="match status" value="1"/>
</dbReference>
<protein>
    <submittedName>
        <fullName evidence="5">Type I restriction modification DNA specificity domain-containing protein</fullName>
    </submittedName>
</protein>
<accession>A0A1T4Z2E4</accession>
<dbReference type="GO" id="GO:0003677">
    <property type="term" value="F:DNA binding"/>
    <property type="evidence" value="ECO:0007669"/>
    <property type="project" value="UniProtKB-KW"/>
</dbReference>
<dbReference type="PANTHER" id="PTHR30408">
    <property type="entry name" value="TYPE-1 RESTRICTION ENZYME ECOKI SPECIFICITY PROTEIN"/>
    <property type="match status" value="1"/>
</dbReference>
<dbReference type="InterPro" id="IPR000055">
    <property type="entry name" value="Restrct_endonuc_typeI_TRD"/>
</dbReference>
<dbReference type="STRING" id="48467.SAMN02745166_04839"/>
<dbReference type="AlphaFoldDB" id="A0A1T4Z2E4"/>
<name>A0A1T4Z2E4_9BACT</name>
<keyword evidence="2" id="KW-0680">Restriction system</keyword>
<dbReference type="Proteomes" id="UP000190774">
    <property type="component" value="Unassembled WGS sequence"/>
</dbReference>
<dbReference type="Pfam" id="PF01420">
    <property type="entry name" value="Methylase_S"/>
    <property type="match status" value="1"/>
</dbReference>
<dbReference type="Gene3D" id="1.10.287.1120">
    <property type="entry name" value="Bipartite methylase S protein"/>
    <property type="match status" value="1"/>
</dbReference>
<reference evidence="6" key="1">
    <citation type="submission" date="2017-02" db="EMBL/GenBank/DDBJ databases">
        <authorList>
            <person name="Varghese N."/>
            <person name="Submissions S."/>
        </authorList>
    </citation>
    <scope>NUCLEOTIDE SEQUENCE [LARGE SCALE GENOMIC DNA]</scope>
    <source>
        <strain evidence="6">ATCC 700200</strain>
    </source>
</reference>
<evidence type="ECO:0000256" key="1">
    <source>
        <dbReference type="ARBA" id="ARBA00010923"/>
    </source>
</evidence>
<evidence type="ECO:0000313" key="6">
    <source>
        <dbReference type="Proteomes" id="UP000190774"/>
    </source>
</evidence>
<evidence type="ECO:0000313" key="5">
    <source>
        <dbReference type="EMBL" id="SKB07998.1"/>
    </source>
</evidence>
<sequence>MKLTKWPVFELGELVATKSGGTPSRGNPGYWNGTVPWFSGKDLKSLYLHDSIEHVSEEAIGKGTRVCEPNTILVLVRGMTLMKEVPVGILRCRGAFNQDVKALVPNDASMDPRFIAYFLRAENARVRSLVTTAGHGTGRLPLEALEEYPVPKPPLSEQRKIADILSTWDDALEKLDALIKVQERRKKALMQQLLTGRRRLKGFSKPWKHKSLDAVFERVDRTIVGEPEHVLSSR</sequence>
<dbReference type="RefSeq" id="WP_078815953.1">
    <property type="nucleotide sequence ID" value="NZ_FUYE01000025.1"/>
</dbReference>
<dbReference type="GO" id="GO:0009307">
    <property type="term" value="P:DNA restriction-modification system"/>
    <property type="evidence" value="ECO:0007669"/>
    <property type="project" value="UniProtKB-KW"/>
</dbReference>
<proteinExistence type="inferred from homology"/>
<dbReference type="InterPro" id="IPR044946">
    <property type="entry name" value="Restrct_endonuc_typeI_TRD_sf"/>
</dbReference>
<evidence type="ECO:0000259" key="4">
    <source>
        <dbReference type="Pfam" id="PF01420"/>
    </source>
</evidence>
<dbReference type="SUPFAM" id="SSF116734">
    <property type="entry name" value="DNA methylase specificity domain"/>
    <property type="match status" value="1"/>
</dbReference>
<dbReference type="InterPro" id="IPR052021">
    <property type="entry name" value="Type-I_RS_S_subunit"/>
</dbReference>
<dbReference type="PANTHER" id="PTHR30408:SF12">
    <property type="entry name" value="TYPE I RESTRICTION ENZYME MJAVIII SPECIFICITY SUBUNIT"/>
    <property type="match status" value="1"/>
</dbReference>
<organism evidence="5 6">
    <name type="scientific">Prosthecobacter debontii</name>
    <dbReference type="NCBI Taxonomy" id="48467"/>
    <lineage>
        <taxon>Bacteria</taxon>
        <taxon>Pseudomonadati</taxon>
        <taxon>Verrucomicrobiota</taxon>
        <taxon>Verrucomicrobiia</taxon>
        <taxon>Verrucomicrobiales</taxon>
        <taxon>Verrucomicrobiaceae</taxon>
        <taxon>Prosthecobacter</taxon>
    </lineage>
</organism>
<feature type="domain" description="Type I restriction modification DNA specificity" evidence="4">
    <location>
        <begin position="5"/>
        <end position="176"/>
    </location>
</feature>
<gene>
    <name evidence="5" type="ORF">SAMN02745166_04839</name>
</gene>
<evidence type="ECO:0000256" key="2">
    <source>
        <dbReference type="ARBA" id="ARBA00022747"/>
    </source>
</evidence>
<comment type="similarity">
    <text evidence="1">Belongs to the type-I restriction system S methylase family.</text>
</comment>
<dbReference type="Gene3D" id="3.90.220.20">
    <property type="entry name" value="DNA methylase specificity domains"/>
    <property type="match status" value="2"/>
</dbReference>